<protein>
    <recommendedName>
        <fullName evidence="5">DNA (cytosine-5-)-methyltransferase</fullName>
    </recommendedName>
</protein>
<keyword evidence="1" id="KW-0489">Methyltransferase</keyword>
<dbReference type="Gene3D" id="3.90.120.10">
    <property type="entry name" value="DNA Methylase, subunit A, domain 2"/>
    <property type="match status" value="1"/>
</dbReference>
<keyword evidence="4" id="KW-1185">Reference proteome</keyword>
<dbReference type="EMBL" id="WUBL01000011">
    <property type="protein sequence ID" value="KAF2971675.1"/>
    <property type="molecule type" value="Genomic_DNA"/>
</dbReference>
<evidence type="ECO:0000313" key="4">
    <source>
        <dbReference type="Proteomes" id="UP000481858"/>
    </source>
</evidence>
<evidence type="ECO:0000256" key="2">
    <source>
        <dbReference type="ARBA" id="ARBA00022679"/>
    </source>
</evidence>
<proteinExistence type="predicted"/>
<dbReference type="GO" id="GO:0008168">
    <property type="term" value="F:methyltransferase activity"/>
    <property type="evidence" value="ECO:0007669"/>
    <property type="project" value="UniProtKB-KW"/>
</dbReference>
<evidence type="ECO:0008006" key="5">
    <source>
        <dbReference type="Google" id="ProtNLM"/>
    </source>
</evidence>
<gene>
    <name evidence="3" type="ORF">GQX73_g1841</name>
</gene>
<keyword evidence="2" id="KW-0808">Transferase</keyword>
<dbReference type="InterPro" id="IPR029063">
    <property type="entry name" value="SAM-dependent_MTases_sf"/>
</dbReference>
<dbReference type="InterPro" id="IPR001525">
    <property type="entry name" value="C5_MeTfrase"/>
</dbReference>
<dbReference type="OrthoDB" id="414133at2759"/>
<dbReference type="InParanoid" id="A0A7C8MZ11"/>
<name>A0A7C8MZ11_9PEZI</name>
<dbReference type="Pfam" id="PF00145">
    <property type="entry name" value="DNA_methylase"/>
    <property type="match status" value="1"/>
</dbReference>
<evidence type="ECO:0000256" key="1">
    <source>
        <dbReference type="ARBA" id="ARBA00022603"/>
    </source>
</evidence>
<sequence length="178" mass="20830">MARKCFERWDSDVTLKRCITTNGGSGNYHPNGKRDFTLREYATLQTFPVDYPFQKPERKKQIGNAFPPMVVKVLYTHLRKWLENKDRVYATENEPIDLDDPNIEFLDLEDELMNDATSDDEDLEYIHSQHLSSQSHSSTSTYRNDMDLNISDGDYNHVQCIDSNQQRTVWGMIDLTRD</sequence>
<dbReference type="AlphaFoldDB" id="A0A7C8MZ11"/>
<comment type="caution">
    <text evidence="3">The sequence shown here is derived from an EMBL/GenBank/DDBJ whole genome shotgun (WGS) entry which is preliminary data.</text>
</comment>
<dbReference type="SUPFAM" id="SSF53335">
    <property type="entry name" value="S-adenosyl-L-methionine-dependent methyltransferases"/>
    <property type="match status" value="1"/>
</dbReference>
<dbReference type="GO" id="GO:0032259">
    <property type="term" value="P:methylation"/>
    <property type="evidence" value="ECO:0007669"/>
    <property type="project" value="UniProtKB-KW"/>
</dbReference>
<evidence type="ECO:0000313" key="3">
    <source>
        <dbReference type="EMBL" id="KAF2971675.1"/>
    </source>
</evidence>
<organism evidence="3 4">
    <name type="scientific">Xylaria multiplex</name>
    <dbReference type="NCBI Taxonomy" id="323545"/>
    <lineage>
        <taxon>Eukaryota</taxon>
        <taxon>Fungi</taxon>
        <taxon>Dikarya</taxon>
        <taxon>Ascomycota</taxon>
        <taxon>Pezizomycotina</taxon>
        <taxon>Sordariomycetes</taxon>
        <taxon>Xylariomycetidae</taxon>
        <taxon>Xylariales</taxon>
        <taxon>Xylariaceae</taxon>
        <taxon>Xylaria</taxon>
    </lineage>
</organism>
<reference evidence="3 4" key="1">
    <citation type="submission" date="2019-12" db="EMBL/GenBank/DDBJ databases">
        <title>Draft genome sequence of the ascomycete Xylaria multiplex DSM 110363.</title>
        <authorList>
            <person name="Buettner E."/>
            <person name="Kellner H."/>
        </authorList>
    </citation>
    <scope>NUCLEOTIDE SEQUENCE [LARGE SCALE GENOMIC DNA]</scope>
    <source>
        <strain evidence="3 4">DSM 110363</strain>
    </source>
</reference>
<accession>A0A7C8MZ11</accession>
<dbReference type="Proteomes" id="UP000481858">
    <property type="component" value="Unassembled WGS sequence"/>
</dbReference>